<dbReference type="GO" id="GO:0008168">
    <property type="term" value="F:methyltransferase activity"/>
    <property type="evidence" value="ECO:0007669"/>
    <property type="project" value="UniProtKB-KW"/>
</dbReference>
<dbReference type="GO" id="GO:0006364">
    <property type="term" value="P:rRNA processing"/>
    <property type="evidence" value="ECO:0007669"/>
    <property type="project" value="UniProtKB-KW"/>
</dbReference>
<evidence type="ECO:0000256" key="4">
    <source>
        <dbReference type="ARBA" id="ARBA00022679"/>
    </source>
</evidence>
<reference evidence="7 8" key="1">
    <citation type="journal article" date="2016" name="Nat. Commun.">
        <title>Thousands of microbial genomes shed light on interconnected biogeochemical processes in an aquifer system.</title>
        <authorList>
            <person name="Anantharaman K."/>
            <person name="Brown C.T."/>
            <person name="Hug L.A."/>
            <person name="Sharon I."/>
            <person name="Castelle C.J."/>
            <person name="Probst A.J."/>
            <person name="Thomas B.C."/>
            <person name="Singh A."/>
            <person name="Wilkins M.J."/>
            <person name="Karaoz U."/>
            <person name="Brodie E.L."/>
            <person name="Williams K.H."/>
            <person name="Hubbard S.S."/>
            <person name="Banfield J.F."/>
        </authorList>
    </citation>
    <scope>NUCLEOTIDE SEQUENCE [LARGE SCALE GENOMIC DNA]</scope>
</reference>
<dbReference type="InterPro" id="IPR014776">
    <property type="entry name" value="4pyrrole_Mease_sub2"/>
</dbReference>
<dbReference type="PANTHER" id="PTHR46111:SF2">
    <property type="entry name" value="SAM-DEPENDENT METHYLTRANSFERASE"/>
    <property type="match status" value="1"/>
</dbReference>
<dbReference type="Gene3D" id="3.30.950.10">
    <property type="entry name" value="Methyltransferase, Cobalt-precorrin-4 Transmethylase, Domain 2"/>
    <property type="match status" value="1"/>
</dbReference>
<evidence type="ECO:0000256" key="5">
    <source>
        <dbReference type="ARBA" id="ARBA00022691"/>
    </source>
</evidence>
<dbReference type="SUPFAM" id="SSF53790">
    <property type="entry name" value="Tetrapyrrole methylase"/>
    <property type="match status" value="1"/>
</dbReference>
<organism evidence="7 8">
    <name type="scientific">Candidatus Lambdaproteobacteria bacterium RIFOXYD2_FULL_50_16</name>
    <dbReference type="NCBI Taxonomy" id="1817772"/>
    <lineage>
        <taxon>Bacteria</taxon>
        <taxon>Pseudomonadati</taxon>
        <taxon>Pseudomonadota</taxon>
        <taxon>Candidatus Lambdaproteobacteria</taxon>
    </lineage>
</organism>
<dbReference type="PANTHER" id="PTHR46111">
    <property type="entry name" value="RIBOSOMAL RNA SMALL SUBUNIT METHYLTRANSFERASE I"/>
    <property type="match status" value="1"/>
</dbReference>
<evidence type="ECO:0000313" key="8">
    <source>
        <dbReference type="Proteomes" id="UP000178449"/>
    </source>
</evidence>
<feature type="domain" description="Tetrapyrrole methylase" evidence="6">
    <location>
        <begin position="3"/>
        <end position="202"/>
    </location>
</feature>
<keyword evidence="3" id="KW-0489">Methyltransferase</keyword>
<proteinExistence type="predicted"/>
<evidence type="ECO:0000313" key="7">
    <source>
        <dbReference type="EMBL" id="OGG97143.1"/>
    </source>
</evidence>
<protein>
    <recommendedName>
        <fullName evidence="6">Tetrapyrrole methylase domain-containing protein</fullName>
    </recommendedName>
</protein>
<gene>
    <name evidence="7" type="ORF">A2527_10775</name>
</gene>
<dbReference type="GO" id="GO:0032259">
    <property type="term" value="P:methylation"/>
    <property type="evidence" value="ECO:0007669"/>
    <property type="project" value="UniProtKB-KW"/>
</dbReference>
<accession>A0A1F6GG99</accession>
<keyword evidence="4" id="KW-0808">Transferase</keyword>
<comment type="caution">
    <text evidence="7">The sequence shown here is derived from an EMBL/GenBank/DDBJ whole genome shotgun (WGS) entry which is preliminary data.</text>
</comment>
<evidence type="ECO:0000256" key="2">
    <source>
        <dbReference type="ARBA" id="ARBA00022552"/>
    </source>
</evidence>
<keyword evidence="2" id="KW-0698">rRNA processing</keyword>
<evidence type="ECO:0000256" key="1">
    <source>
        <dbReference type="ARBA" id="ARBA00022490"/>
    </source>
</evidence>
<evidence type="ECO:0000259" key="6">
    <source>
        <dbReference type="Pfam" id="PF00590"/>
    </source>
</evidence>
<name>A0A1F6GG99_9PROT</name>
<dbReference type="CDD" id="cd19918">
    <property type="entry name" value="RsmI_like"/>
    <property type="match status" value="1"/>
</dbReference>
<dbReference type="AlphaFoldDB" id="A0A1F6GG99"/>
<dbReference type="Pfam" id="PF00590">
    <property type="entry name" value="TP_methylase"/>
    <property type="match status" value="1"/>
</dbReference>
<dbReference type="PIRSF" id="PIRSF005917">
    <property type="entry name" value="MTase_YraL"/>
    <property type="match status" value="1"/>
</dbReference>
<dbReference type="InterPro" id="IPR008189">
    <property type="entry name" value="rRNA_ssu_MeTfrase_I"/>
</dbReference>
<dbReference type="STRING" id="1817772.A2527_10775"/>
<dbReference type="EMBL" id="MFNE01000004">
    <property type="protein sequence ID" value="OGG97143.1"/>
    <property type="molecule type" value="Genomic_DNA"/>
</dbReference>
<keyword evidence="5" id="KW-0949">S-adenosyl-L-methionine</keyword>
<sequence length="239" mass="26187">MPLYVVATPIGNPDDLSPRARQVLESADLWVVEEPKVGRRFAKSLGLQKEMMPLNEHNEAAEAAQVLQSLLEGQNLALISDCGTPLFADPGAKLVELCHQNGVQVIPVPGAASLTAALSVSGLLLTEFLFAGFLPRSSPERRAVITSWLPLKRAVVVMDTPYRIAALVQDLLQELGPVQGVRVFFSLTQPEEEIFVGNLAELTTFLGPEPPRREFVMILEAAPSKHEPKPARVKTRKRR</sequence>
<dbReference type="InterPro" id="IPR000878">
    <property type="entry name" value="4pyrrol_Mease"/>
</dbReference>
<keyword evidence="1" id="KW-0963">Cytoplasm</keyword>
<evidence type="ECO:0000256" key="3">
    <source>
        <dbReference type="ARBA" id="ARBA00022603"/>
    </source>
</evidence>
<dbReference type="InterPro" id="IPR035996">
    <property type="entry name" value="4pyrrol_Methylase_sf"/>
</dbReference>
<dbReference type="InterPro" id="IPR014777">
    <property type="entry name" value="4pyrrole_Mease_sub1"/>
</dbReference>
<dbReference type="Proteomes" id="UP000178449">
    <property type="component" value="Unassembled WGS sequence"/>
</dbReference>
<dbReference type="Gene3D" id="3.40.1010.10">
    <property type="entry name" value="Cobalt-precorrin-4 Transmethylase, Domain 1"/>
    <property type="match status" value="1"/>
</dbReference>